<dbReference type="KEGG" id="hch:HCH_04070"/>
<dbReference type="STRING" id="349521.HCH_04070"/>
<accession>Q2SEZ1</accession>
<dbReference type="HOGENOM" id="CLU_1101664_0_0_6"/>
<evidence type="ECO:0000313" key="2">
    <source>
        <dbReference type="EMBL" id="ABC30783.1"/>
    </source>
</evidence>
<keyword evidence="2" id="KW-0969">Cilium</keyword>
<dbReference type="Gene3D" id="2.30.330.10">
    <property type="entry name" value="SpoA-like"/>
    <property type="match status" value="1"/>
</dbReference>
<keyword evidence="3" id="KW-1185">Reference proteome</keyword>
<dbReference type="AlphaFoldDB" id="Q2SEZ1"/>
<dbReference type="Pfam" id="PF01052">
    <property type="entry name" value="FliMN_C"/>
    <property type="match status" value="1"/>
</dbReference>
<proteinExistence type="predicted"/>
<dbReference type="InterPro" id="IPR001543">
    <property type="entry name" value="FliN-like_C"/>
</dbReference>
<keyword evidence="2" id="KW-0966">Cell projection</keyword>
<dbReference type="EMBL" id="CP000155">
    <property type="protein sequence ID" value="ABC30783.1"/>
    <property type="molecule type" value="Genomic_DNA"/>
</dbReference>
<dbReference type="RefSeq" id="WP_011397850.1">
    <property type="nucleotide sequence ID" value="NC_007645.1"/>
</dbReference>
<organism evidence="2 3">
    <name type="scientific">Hahella chejuensis (strain KCTC 2396)</name>
    <dbReference type="NCBI Taxonomy" id="349521"/>
    <lineage>
        <taxon>Bacteria</taxon>
        <taxon>Pseudomonadati</taxon>
        <taxon>Pseudomonadota</taxon>
        <taxon>Gammaproteobacteria</taxon>
        <taxon>Oceanospirillales</taxon>
        <taxon>Hahellaceae</taxon>
        <taxon>Hahella</taxon>
    </lineage>
</organism>
<gene>
    <name evidence="2" type="ordered locus">HCH_04070</name>
</gene>
<dbReference type="InterPro" id="IPR036429">
    <property type="entry name" value="SpoA-like_sf"/>
</dbReference>
<name>Q2SEZ1_HAHCH</name>
<dbReference type="Proteomes" id="UP000000238">
    <property type="component" value="Chromosome"/>
</dbReference>
<dbReference type="OrthoDB" id="6195392at2"/>
<reference evidence="2 3" key="1">
    <citation type="journal article" date="2005" name="Nucleic Acids Res.">
        <title>Genomic blueprint of Hahella chejuensis, a marine microbe producing an algicidal agent.</title>
        <authorList>
            <person name="Jeong H."/>
            <person name="Yim J.H."/>
            <person name="Lee C."/>
            <person name="Choi S.-H."/>
            <person name="Park Y.K."/>
            <person name="Yoon S.H."/>
            <person name="Hur C.-G."/>
            <person name="Kang H.-Y."/>
            <person name="Kim D."/>
            <person name="Lee H.H."/>
            <person name="Park K.H."/>
            <person name="Park S.-H."/>
            <person name="Park H.-S."/>
            <person name="Lee H.K."/>
            <person name="Oh T.K."/>
            <person name="Kim J.F."/>
        </authorList>
    </citation>
    <scope>NUCLEOTIDE SEQUENCE [LARGE SCALE GENOMIC DNA]</scope>
    <source>
        <strain evidence="2 3">KCTC 2396</strain>
    </source>
</reference>
<evidence type="ECO:0000313" key="3">
    <source>
        <dbReference type="Proteomes" id="UP000000238"/>
    </source>
</evidence>
<feature type="domain" description="Flagellar motor switch protein FliN-like C-terminal" evidence="1">
    <location>
        <begin position="186"/>
        <end position="248"/>
    </location>
</feature>
<protein>
    <submittedName>
        <fullName evidence="2">Flagellar motor switch protein FliM-like protein</fullName>
    </submittedName>
</protein>
<dbReference type="SUPFAM" id="SSF101801">
    <property type="entry name" value="Surface presentation of antigens (SPOA)"/>
    <property type="match status" value="1"/>
</dbReference>
<sequence length="252" mass="27484">MPVRPYSLWGASLLKRIEAEVVACAKAWYGEWVGEDVAVNVSLAQSQDIDSQLLQRATSAGEQSLSIPGVFVLQADHGEWSSLLLKEKLVDEDVSHKLVARLVNQALSELAESWGAADPVEMESLAYAQEYASGWIQVSIAWPSASIVLLWSPKVVEKHFPAGAEFNRGALKPLESLLRSCGELSAKLSVRLNSVELTINEVTSLQAGDVIKLDHKLTEPALVFTQDGALRFRASLGECEGRKSVKFLNIKG</sequence>
<dbReference type="eggNOG" id="COG1868">
    <property type="taxonomic scope" value="Bacteria"/>
</dbReference>
<evidence type="ECO:0000259" key="1">
    <source>
        <dbReference type="Pfam" id="PF01052"/>
    </source>
</evidence>
<keyword evidence="2" id="KW-0282">Flagellum</keyword>